<dbReference type="STRING" id="168384.SAMN05660368_00033"/>
<keyword evidence="2" id="KW-0820">tRNA-binding</keyword>
<dbReference type="PANTHER" id="PTHR37825:SF1">
    <property type="entry name" value="TRNA(MET) CYTIDINE ACETATE LIGASE"/>
    <property type="match status" value="1"/>
</dbReference>
<dbReference type="GO" id="GO:0006400">
    <property type="term" value="P:tRNA modification"/>
    <property type="evidence" value="ECO:0007669"/>
    <property type="project" value="UniProtKB-UniRule"/>
</dbReference>
<reference evidence="3" key="1">
    <citation type="submission" date="2009-07" db="EMBL/GenBank/DDBJ databases">
        <authorList>
            <person name="Weinstock G."/>
            <person name="Sodergren E."/>
            <person name="Clifton S."/>
            <person name="Fulton L."/>
            <person name="Fulton B."/>
            <person name="Courtney L."/>
            <person name="Fronick C."/>
            <person name="Harrison M."/>
            <person name="Strong C."/>
            <person name="Farmer C."/>
            <person name="Delahaunty K."/>
            <person name="Markovic C."/>
            <person name="Hall O."/>
            <person name="Minx P."/>
            <person name="Tomlinson C."/>
            <person name="Mitreva M."/>
            <person name="Nelson J."/>
            <person name="Hou S."/>
            <person name="Wollam A."/>
            <person name="Pepin K.H."/>
            <person name="Johnson M."/>
            <person name="Bhonagiri V."/>
            <person name="Nash W.E."/>
            <person name="Warren W."/>
            <person name="Chinwalla A."/>
            <person name="Mardis E.R."/>
            <person name="Wilson R.K."/>
        </authorList>
    </citation>
    <scope>NUCLEOTIDE SEQUENCE [LARGE SCALE GENOMIC DNA]</scope>
    <source>
        <strain evidence="3">DSM 14469</strain>
    </source>
</reference>
<keyword evidence="2" id="KW-0694">RNA-binding</keyword>
<dbReference type="GO" id="GO:0016740">
    <property type="term" value="F:transferase activity"/>
    <property type="evidence" value="ECO:0007669"/>
    <property type="project" value="UniProtKB-KW"/>
</dbReference>
<comment type="catalytic activity">
    <reaction evidence="2">
        <text>cytidine(34) in elongator tRNA(Met) + acetate + ATP = N(4)-acetylcytidine(34) in elongator tRNA(Met) + AMP + diphosphate</text>
        <dbReference type="Rhea" id="RHEA:58144"/>
        <dbReference type="Rhea" id="RHEA-COMP:10693"/>
        <dbReference type="Rhea" id="RHEA-COMP:10694"/>
        <dbReference type="ChEBI" id="CHEBI:30089"/>
        <dbReference type="ChEBI" id="CHEBI:30616"/>
        <dbReference type="ChEBI" id="CHEBI:33019"/>
        <dbReference type="ChEBI" id="CHEBI:74900"/>
        <dbReference type="ChEBI" id="CHEBI:82748"/>
        <dbReference type="ChEBI" id="CHEBI:456215"/>
    </reaction>
</comment>
<sequence length="432" mass="47539">MRNRKIYASLLSSGRKEPAMTVTALIAEYNPFHNGHAYHIREARRLTGADFLLVLMSGDFVQRGEPAVIEKSARAEMAVRCGADLVLELPVCYASGSAEYFAGGAVALLNALHCVDYLCFGSECGNLAILQAAARILSAEPDAFRQKLQKLLRQGLSFPAARQEALAWYLAQEPSIPVSNVIPDDPSGCHFTDRHAALGGSSDLLRELTSILSQPNNILAIEYLKALIMSGSSIKPVTIQRVGGGYHDTAVGELCSATALRRLFSEIQQKDAPASCAASSGDFPRQLAASVPAEVCNILSDSWQRTFPVFPDDFSAMLHYRLLTAESWQSYAACFDVPEAAARRIFQMRHAFTSFSSFVQLIKTRNFTEALVRRALLHILLGLPQPESTEPERFPVYYARILGLRRSSGALFEQIKKADKFRFSQNSLTPIK</sequence>
<keyword evidence="4" id="KW-1185">Reference proteome</keyword>
<proteinExistence type="inferred from homology"/>
<organism evidence="3 4">
    <name type="scientific">Marvinbryantia formatexigens DSM 14469</name>
    <dbReference type="NCBI Taxonomy" id="478749"/>
    <lineage>
        <taxon>Bacteria</taxon>
        <taxon>Bacillati</taxon>
        <taxon>Bacillota</taxon>
        <taxon>Clostridia</taxon>
        <taxon>Lachnospirales</taxon>
        <taxon>Lachnospiraceae</taxon>
        <taxon>Marvinbryantia</taxon>
    </lineage>
</organism>
<dbReference type="InterPro" id="IPR014729">
    <property type="entry name" value="Rossmann-like_a/b/a_fold"/>
</dbReference>
<dbReference type="GO" id="GO:0005737">
    <property type="term" value="C:cytoplasm"/>
    <property type="evidence" value="ECO:0007669"/>
    <property type="project" value="UniProtKB-SubCell"/>
</dbReference>
<comment type="subcellular location">
    <subcellularLocation>
        <location evidence="2">Cytoplasm</location>
    </subcellularLocation>
</comment>
<dbReference type="PANTHER" id="PTHR37825">
    <property type="entry name" value="TRNA(MET) CYTIDINE ACETATE LIGASE"/>
    <property type="match status" value="1"/>
</dbReference>
<dbReference type="Pfam" id="PF05636">
    <property type="entry name" value="HIGH_NTase1"/>
    <property type="match status" value="1"/>
</dbReference>
<evidence type="ECO:0000256" key="1">
    <source>
        <dbReference type="ARBA" id="ARBA00022694"/>
    </source>
</evidence>
<dbReference type="HAMAP" id="MF_01539">
    <property type="entry name" value="TmcAL"/>
    <property type="match status" value="1"/>
</dbReference>
<keyword evidence="2" id="KW-0067">ATP-binding</keyword>
<feature type="binding site" evidence="2">
    <location>
        <position position="241"/>
    </location>
    <ligand>
        <name>ATP</name>
        <dbReference type="ChEBI" id="CHEBI:30616"/>
    </ligand>
</feature>
<dbReference type="AlphaFoldDB" id="C6LCS9"/>
<dbReference type="SUPFAM" id="SSF52374">
    <property type="entry name" value="Nucleotidylyl transferase"/>
    <property type="match status" value="1"/>
</dbReference>
<dbReference type="GO" id="GO:0005524">
    <property type="term" value="F:ATP binding"/>
    <property type="evidence" value="ECO:0007669"/>
    <property type="project" value="UniProtKB-KW"/>
</dbReference>
<comment type="caution">
    <text evidence="3">The sequence shown here is derived from an EMBL/GenBank/DDBJ whole genome shotgun (WGS) entry which is preliminary data.</text>
</comment>
<feature type="binding site" evidence="2">
    <location>
        <begin position="26"/>
        <end position="39"/>
    </location>
    <ligand>
        <name>ATP</name>
        <dbReference type="ChEBI" id="CHEBI:30616"/>
    </ligand>
</feature>
<dbReference type="Proteomes" id="UP000005561">
    <property type="component" value="Unassembled WGS sequence"/>
</dbReference>
<dbReference type="InterPro" id="IPR008513">
    <property type="entry name" value="tRNA(Met)_cyd_acetate_ligase"/>
</dbReference>
<name>C6LCS9_9FIRM</name>
<gene>
    <name evidence="2" type="primary">tmcAL</name>
    <name evidence="3" type="ORF">BRYFOR_06426</name>
</gene>
<evidence type="ECO:0000313" key="3">
    <source>
        <dbReference type="EMBL" id="EET61743.1"/>
    </source>
</evidence>
<comment type="similarity">
    <text evidence="2">Belongs to the TmcAL family.</text>
</comment>
<evidence type="ECO:0000313" key="4">
    <source>
        <dbReference type="Proteomes" id="UP000005561"/>
    </source>
</evidence>
<dbReference type="GO" id="GO:0000049">
    <property type="term" value="F:tRNA binding"/>
    <property type="evidence" value="ECO:0007669"/>
    <property type="project" value="UniProtKB-KW"/>
</dbReference>
<comment type="function">
    <text evidence="2">Catalyzes the formation of N(4)-acetylcytidine (ac(4)C) at the wobble position of elongator tRNA(Met), using acetate and ATP as substrates. First activates an acetate ion to form acetyladenylate (Ac-AMP) and then transfers the acetyl group to tRNA to form ac(4)C34.</text>
</comment>
<dbReference type="eggNOG" id="COG1323">
    <property type="taxonomic scope" value="Bacteria"/>
</dbReference>
<feature type="binding site" evidence="2">
    <location>
        <position position="121"/>
    </location>
    <ligand>
        <name>ATP</name>
        <dbReference type="ChEBI" id="CHEBI:30616"/>
    </ligand>
</feature>
<protein>
    <recommendedName>
        <fullName evidence="2">tRNA(Met) cytidine acetate ligase</fullName>
        <ecNumber evidence="2">6.3.4.-</ecNumber>
    </recommendedName>
</protein>
<comment type="caution">
    <text evidence="2">Lacks conserved residue(s) required for the propagation of feature annotation.</text>
</comment>
<accession>C6LCS9</accession>
<keyword evidence="2" id="KW-0436">Ligase</keyword>
<keyword evidence="2" id="KW-0547">Nucleotide-binding</keyword>
<feature type="binding site" evidence="2">
    <location>
        <position position="216"/>
    </location>
    <ligand>
        <name>ATP</name>
        <dbReference type="ChEBI" id="CHEBI:30616"/>
    </ligand>
</feature>
<dbReference type="Gene3D" id="3.40.50.620">
    <property type="entry name" value="HUPs"/>
    <property type="match status" value="1"/>
</dbReference>
<dbReference type="EMBL" id="ACCL02000005">
    <property type="protein sequence ID" value="EET61743.1"/>
    <property type="molecule type" value="Genomic_DNA"/>
</dbReference>
<keyword evidence="1 2" id="KW-0819">tRNA processing</keyword>
<dbReference type="EC" id="6.3.4.-" evidence="2"/>
<keyword evidence="2" id="KW-0963">Cytoplasm</keyword>
<evidence type="ECO:0000256" key="2">
    <source>
        <dbReference type="HAMAP-Rule" id="MF_01539"/>
    </source>
</evidence>
<dbReference type="GO" id="GO:0016879">
    <property type="term" value="F:ligase activity, forming carbon-nitrogen bonds"/>
    <property type="evidence" value="ECO:0007669"/>
    <property type="project" value="UniProtKB-UniRule"/>
</dbReference>